<evidence type="ECO:0000256" key="7">
    <source>
        <dbReference type="ARBA" id="ARBA00023136"/>
    </source>
</evidence>
<dbReference type="PROSITE" id="PS50885">
    <property type="entry name" value="HAMP"/>
    <property type="match status" value="1"/>
</dbReference>
<feature type="domain" description="T-SNARE coiled-coil homology" evidence="13">
    <location>
        <begin position="589"/>
        <end position="651"/>
    </location>
</feature>
<dbReference type="Gene3D" id="1.10.287.950">
    <property type="entry name" value="Methyl-accepting chemotaxis protein"/>
    <property type="match status" value="1"/>
</dbReference>
<evidence type="ECO:0000256" key="1">
    <source>
        <dbReference type="ARBA" id="ARBA00004429"/>
    </source>
</evidence>
<dbReference type="EMBL" id="FTOA01000001">
    <property type="protein sequence ID" value="SIS36508.1"/>
    <property type="molecule type" value="Genomic_DNA"/>
</dbReference>
<dbReference type="GO" id="GO:0005886">
    <property type="term" value="C:plasma membrane"/>
    <property type="evidence" value="ECO:0007669"/>
    <property type="project" value="UniProtKB-SubCell"/>
</dbReference>
<evidence type="ECO:0000259" key="13">
    <source>
        <dbReference type="PROSITE" id="PS50192"/>
    </source>
</evidence>
<keyword evidence="5 11" id="KW-0812">Transmembrane</keyword>
<comment type="similarity">
    <text evidence="9">Belongs to the methyl-accepting chemotaxis (MCP) protein family.</text>
</comment>
<dbReference type="InterPro" id="IPR004089">
    <property type="entry name" value="MCPsignal_dom"/>
</dbReference>
<dbReference type="PANTHER" id="PTHR32089">
    <property type="entry name" value="METHYL-ACCEPTING CHEMOTAXIS PROTEIN MCPB"/>
    <property type="match status" value="1"/>
</dbReference>
<keyword evidence="16" id="KW-1185">Reference proteome</keyword>
<dbReference type="SMART" id="SM00283">
    <property type="entry name" value="MA"/>
    <property type="match status" value="1"/>
</dbReference>
<dbReference type="GO" id="GO:0007165">
    <property type="term" value="P:signal transduction"/>
    <property type="evidence" value="ECO:0007669"/>
    <property type="project" value="UniProtKB-KW"/>
</dbReference>
<feature type="domain" description="Methyl-accepting transducer" evidence="12">
    <location>
        <begin position="437"/>
        <end position="659"/>
    </location>
</feature>
<sequence length="693" mass="74032">MLSQFAERLPIRLQIALPMLSVIILGLLVLIGVTSTIQFNEARHSASQQMRGLATSEVASVIRYFEEASHMARQASVMTATLLKEKAFDRQIFSRVLLNTLEDHKELTGFYGGFEPNFDGQDAAARGTPLGDENGRYLMYATRDDSGHTQVEISPMTGDAAEDEWYNTPMKSQKDTFTAPYADLVGGETVLMTSAVSPVVIDGKSVGVITVDLGLNRLHTMLGKIKPLDSGYLMLISANGQWIATPDKSKLGTPVADKDILDIFARTQKGETVETILPDSKGDNYVLQMIPVKFSENSGIWGFAVVVPEDTILANARQTRWLLIGTGGVILLIAAALTMFLGRRISVPVLQMTAAMKRLAEGDLTTEIRGSKRGDEMGAMARAVEVFKSHALAVRAMEEQTRQQEQKASEDRKRLLVSMAETFRRHVGELVGSVANSAHAMQSQAGQMAESATSVSQDSSTASYAAGQASTNVQTVTAASTEMARSIAIIREQVSVSADIANQAVEQVNRNQVTMERLSSAASKIGEAITLINAIASQTNLLALNATIEAARAGDAGKGFAVVANEVKQLASQTASATGEISAQVEAVQQSSSEAIQAIGSIGETISEISEICQEIAQAVEQQKSATEEISRSICQVADGTSEVSSAISSVKDRAADSHHGAETVLEASQRLAQDARALSAQVDSFLANLQAA</sequence>
<evidence type="ECO:0000256" key="3">
    <source>
        <dbReference type="ARBA" id="ARBA00022500"/>
    </source>
</evidence>
<feature type="domain" description="HAMP" evidence="14">
    <location>
        <begin position="343"/>
        <end position="396"/>
    </location>
</feature>
<evidence type="ECO:0000256" key="8">
    <source>
        <dbReference type="ARBA" id="ARBA00023224"/>
    </source>
</evidence>
<dbReference type="CDD" id="cd12912">
    <property type="entry name" value="PDC2_MCP_like"/>
    <property type="match status" value="1"/>
</dbReference>
<evidence type="ECO:0000313" key="16">
    <source>
        <dbReference type="Proteomes" id="UP000185678"/>
    </source>
</evidence>
<evidence type="ECO:0000256" key="10">
    <source>
        <dbReference type="PROSITE-ProRule" id="PRU00284"/>
    </source>
</evidence>
<dbReference type="Gene3D" id="6.10.340.10">
    <property type="match status" value="1"/>
</dbReference>
<evidence type="ECO:0000256" key="6">
    <source>
        <dbReference type="ARBA" id="ARBA00022989"/>
    </source>
</evidence>
<dbReference type="CDD" id="cd06225">
    <property type="entry name" value="HAMP"/>
    <property type="match status" value="1"/>
</dbReference>
<evidence type="ECO:0000256" key="9">
    <source>
        <dbReference type="ARBA" id="ARBA00029447"/>
    </source>
</evidence>
<keyword evidence="2" id="KW-1003">Cell membrane</keyword>
<name>A0A1N7IHF9_9PROT</name>
<dbReference type="Pfam" id="PF02743">
    <property type="entry name" value="dCache_1"/>
    <property type="match status" value="1"/>
</dbReference>
<dbReference type="SMART" id="SM00304">
    <property type="entry name" value="HAMP"/>
    <property type="match status" value="1"/>
</dbReference>
<evidence type="ECO:0000256" key="11">
    <source>
        <dbReference type="SAM" id="Phobius"/>
    </source>
</evidence>
<gene>
    <name evidence="15" type="ORF">SAMN05421779_10122</name>
</gene>
<keyword evidence="6 11" id="KW-1133">Transmembrane helix</keyword>
<evidence type="ECO:0000256" key="5">
    <source>
        <dbReference type="ARBA" id="ARBA00022692"/>
    </source>
</evidence>
<evidence type="ECO:0000259" key="12">
    <source>
        <dbReference type="PROSITE" id="PS50111"/>
    </source>
</evidence>
<keyword evidence="4" id="KW-0997">Cell inner membrane</keyword>
<dbReference type="CDD" id="cd12913">
    <property type="entry name" value="PDC1_MCP_like"/>
    <property type="match status" value="1"/>
</dbReference>
<dbReference type="InterPro" id="IPR003660">
    <property type="entry name" value="HAMP_dom"/>
</dbReference>
<dbReference type="Proteomes" id="UP000185678">
    <property type="component" value="Unassembled WGS sequence"/>
</dbReference>
<evidence type="ECO:0000256" key="2">
    <source>
        <dbReference type="ARBA" id="ARBA00022475"/>
    </source>
</evidence>
<evidence type="ECO:0000313" key="15">
    <source>
        <dbReference type="EMBL" id="SIS36508.1"/>
    </source>
</evidence>
<reference evidence="15 16" key="1">
    <citation type="submission" date="2017-01" db="EMBL/GenBank/DDBJ databases">
        <authorList>
            <person name="Mah S.A."/>
            <person name="Swanson W.J."/>
            <person name="Moy G.W."/>
            <person name="Vacquier V.D."/>
        </authorList>
    </citation>
    <scope>NUCLEOTIDE SEQUENCE [LARGE SCALE GENOMIC DNA]</scope>
    <source>
        <strain evidence="15 16">DSM 11589</strain>
    </source>
</reference>
<keyword evidence="7 11" id="KW-0472">Membrane</keyword>
<dbReference type="STRING" id="80876.SAMN05421779_10122"/>
<dbReference type="Gene3D" id="3.30.450.20">
    <property type="entry name" value="PAS domain"/>
    <property type="match status" value="2"/>
</dbReference>
<dbReference type="RefSeq" id="WP_076397900.1">
    <property type="nucleotide sequence ID" value="NZ_FTOA01000001.1"/>
</dbReference>
<proteinExistence type="inferred from homology"/>
<evidence type="ECO:0000256" key="4">
    <source>
        <dbReference type="ARBA" id="ARBA00022519"/>
    </source>
</evidence>
<dbReference type="InterPro" id="IPR000727">
    <property type="entry name" value="T_SNARE_dom"/>
</dbReference>
<dbReference type="OrthoDB" id="9814362at2"/>
<dbReference type="PANTHER" id="PTHR32089:SF112">
    <property type="entry name" value="LYSOZYME-LIKE PROTEIN-RELATED"/>
    <property type="match status" value="1"/>
</dbReference>
<keyword evidence="3" id="KW-0145">Chemotaxis</keyword>
<comment type="subcellular location">
    <subcellularLocation>
        <location evidence="1">Cell inner membrane</location>
        <topology evidence="1">Multi-pass membrane protein</topology>
    </subcellularLocation>
</comment>
<feature type="transmembrane region" description="Helical" evidence="11">
    <location>
        <begin position="12"/>
        <end position="33"/>
    </location>
</feature>
<feature type="transmembrane region" description="Helical" evidence="11">
    <location>
        <begin position="321"/>
        <end position="342"/>
    </location>
</feature>
<protein>
    <submittedName>
        <fullName evidence="15">Methyl-accepting chemotaxis sensory transducer with Cache sensor</fullName>
    </submittedName>
</protein>
<dbReference type="SUPFAM" id="SSF58104">
    <property type="entry name" value="Methyl-accepting chemotaxis protein (MCP) signaling domain"/>
    <property type="match status" value="1"/>
</dbReference>
<dbReference type="AlphaFoldDB" id="A0A1N7IHF9"/>
<accession>A0A1N7IHF9</accession>
<evidence type="ECO:0000259" key="14">
    <source>
        <dbReference type="PROSITE" id="PS50885"/>
    </source>
</evidence>
<dbReference type="InterPro" id="IPR033479">
    <property type="entry name" value="dCache_1"/>
</dbReference>
<dbReference type="Pfam" id="PF00015">
    <property type="entry name" value="MCPsignal"/>
    <property type="match status" value="1"/>
</dbReference>
<keyword evidence="8 10" id="KW-0807">Transducer</keyword>
<dbReference type="PROSITE" id="PS50192">
    <property type="entry name" value="T_SNARE"/>
    <property type="match status" value="1"/>
</dbReference>
<dbReference type="Pfam" id="PF00672">
    <property type="entry name" value="HAMP"/>
    <property type="match status" value="1"/>
</dbReference>
<organism evidence="15 16">
    <name type="scientific">Insolitispirillum peregrinum</name>
    <dbReference type="NCBI Taxonomy" id="80876"/>
    <lineage>
        <taxon>Bacteria</taxon>
        <taxon>Pseudomonadati</taxon>
        <taxon>Pseudomonadota</taxon>
        <taxon>Alphaproteobacteria</taxon>
        <taxon>Rhodospirillales</taxon>
        <taxon>Novispirillaceae</taxon>
        <taxon>Insolitispirillum</taxon>
    </lineage>
</organism>
<dbReference type="PROSITE" id="PS50111">
    <property type="entry name" value="CHEMOTAXIS_TRANSDUC_2"/>
    <property type="match status" value="1"/>
</dbReference>